<evidence type="ECO:0000313" key="1">
    <source>
        <dbReference type="EMBL" id="GME88792.1"/>
    </source>
</evidence>
<protein>
    <submittedName>
        <fullName evidence="1">Unnamed protein product</fullName>
    </submittedName>
</protein>
<evidence type="ECO:0000313" key="2">
    <source>
        <dbReference type="Proteomes" id="UP001165101"/>
    </source>
</evidence>
<proteinExistence type="predicted"/>
<accession>A0ACB5TI39</accession>
<comment type="caution">
    <text evidence="1">The sequence shown here is derived from an EMBL/GenBank/DDBJ whole genome shotgun (WGS) entry which is preliminary data.</text>
</comment>
<name>A0ACB5TI39_CANBO</name>
<dbReference type="Proteomes" id="UP001165101">
    <property type="component" value="Unassembled WGS sequence"/>
</dbReference>
<organism evidence="1 2">
    <name type="scientific">Candida boidinii</name>
    <name type="common">Yeast</name>
    <dbReference type="NCBI Taxonomy" id="5477"/>
    <lineage>
        <taxon>Eukaryota</taxon>
        <taxon>Fungi</taxon>
        <taxon>Dikarya</taxon>
        <taxon>Ascomycota</taxon>
        <taxon>Saccharomycotina</taxon>
        <taxon>Pichiomycetes</taxon>
        <taxon>Pichiales</taxon>
        <taxon>Pichiaceae</taxon>
        <taxon>Ogataea</taxon>
        <taxon>Ogataea/Candida clade</taxon>
    </lineage>
</organism>
<reference evidence="1" key="1">
    <citation type="submission" date="2023-04" db="EMBL/GenBank/DDBJ databases">
        <title>Candida boidinii NBRC 1967.</title>
        <authorList>
            <person name="Ichikawa N."/>
            <person name="Sato H."/>
            <person name="Tonouchi N."/>
        </authorList>
    </citation>
    <scope>NUCLEOTIDE SEQUENCE</scope>
    <source>
        <strain evidence="1">NBRC 1967</strain>
    </source>
</reference>
<sequence>MKFVALVSGGKDSCFNILHCLAQGHELTCLANLYPPPAESDEIDSFMYQTVGHDVLNYYSECIGVPMFRHMIQGKSNNQSLEYKVTEKDETEDLYQLLKKVLDAHPDVQGVSVGAILSTYQRTRVEDVCLRLGLTSLSYLWNRDQGELMIEMCQSEMEARIIKVAAIGLSDKHLGMTLQEIHPTLLNLNNKFGVHICGEGGEFETLVLDAPFFKKGRLIIKDKQVVKHTNDDVYYLKLSVEVVPKEGNEIISDTNYSQFVVEPPLLREQFQDIYGFIPEIDEGKLKSIENRVYETAVEKKWEITSKKVGSKIYISNITSTKSGLSEQMLDIFDHLSNELKKNGVTFQNIQSSCLLVSSMETFAAVNKIYMSFFTEPLPPARICVETCLPNGILAQLSVVIIQDLNFKAGLHVQSRSYWAPSNIGPYSQTIYDRNNNVASLSGQVPLIPKNMEVCDDIKTASCLSLQHLDNVKEVTGYTKQLSMICFFKDNKWLDTACNVWKEYMDEHKDSINKCLFARVQELPKSCSVEWGGLSHKEETDAYYDSEDEDSQEPEIVNAEVKFSHEFDFEFNKDKHHTILMNPINLEFDISKFPPSYELLPVVELFDKNGENFKYGIIQYP</sequence>
<gene>
    <name evidence="1" type="ORF">Cboi01_000108800</name>
</gene>
<dbReference type="EMBL" id="BSXV01000364">
    <property type="protein sequence ID" value="GME88792.1"/>
    <property type="molecule type" value="Genomic_DNA"/>
</dbReference>
<keyword evidence="2" id="KW-1185">Reference proteome</keyword>